<feature type="transmembrane region" description="Helical" evidence="6">
    <location>
        <begin position="165"/>
        <end position="182"/>
    </location>
</feature>
<feature type="transmembrane region" description="Helical" evidence="6">
    <location>
        <begin position="382"/>
        <end position="401"/>
    </location>
</feature>
<feature type="transmembrane region" description="Helical" evidence="6">
    <location>
        <begin position="407"/>
        <end position="430"/>
    </location>
</feature>
<gene>
    <name evidence="7" type="ORF">SAMN05421780_106228</name>
</gene>
<evidence type="ECO:0000313" key="8">
    <source>
        <dbReference type="Proteomes" id="UP000199514"/>
    </source>
</evidence>
<evidence type="ECO:0000256" key="6">
    <source>
        <dbReference type="SAM" id="Phobius"/>
    </source>
</evidence>
<dbReference type="PANTHER" id="PTHR30250">
    <property type="entry name" value="PST FAMILY PREDICTED COLANIC ACID TRANSPORTER"/>
    <property type="match status" value="1"/>
</dbReference>
<evidence type="ECO:0000313" key="7">
    <source>
        <dbReference type="EMBL" id="SFC55243.1"/>
    </source>
</evidence>
<feature type="transmembrane region" description="Helical" evidence="6">
    <location>
        <begin position="94"/>
        <end position="115"/>
    </location>
</feature>
<evidence type="ECO:0000256" key="4">
    <source>
        <dbReference type="ARBA" id="ARBA00022989"/>
    </source>
</evidence>
<feature type="transmembrane region" description="Helical" evidence="6">
    <location>
        <begin position="350"/>
        <end position="370"/>
    </location>
</feature>
<reference evidence="7 8" key="1">
    <citation type="submission" date="2016-10" db="EMBL/GenBank/DDBJ databases">
        <authorList>
            <person name="de Groot N.N."/>
        </authorList>
    </citation>
    <scope>NUCLEOTIDE SEQUENCE [LARGE SCALE GENOMIC DNA]</scope>
    <source>
        <strain evidence="7 8">DSM 6793</strain>
    </source>
</reference>
<keyword evidence="3 6" id="KW-0812">Transmembrane</keyword>
<feature type="transmembrane region" description="Helical" evidence="6">
    <location>
        <begin position="21"/>
        <end position="39"/>
    </location>
</feature>
<keyword evidence="2" id="KW-1003">Cell membrane</keyword>
<sequence length="445" mass="51307">MIKNVKGKVVQNQNFIKHLSSTYLIMLVNYAALFFLTPYTWKQLNTEEFGIWVLLTTIITYFGLSNMGFLQSLLTELPKRRDNPQEISKLVSTVFYSLVGFSAVGLVVAFVIYWGMEHFFKISPENVRVAKLAFWPAYGTFLLSFLSSIFYNIMLSSAKIVEKNFLELLKIIFTNLLIFLMVKMGYGLVGIVWATFGVTFVYVIALYVQAKKILDFRLSHHYYDKITFREMAKPSLYYFLIGIGYQIVFYSDNLLIGKLAGTAFVAVYAQTYRIPDIALKFIMKISDMKLPKITTLNSQHKYSELLQIHNRLLVFTAGVAVPAFLFLYFLGIKVLELWLGDDTGRFDPVIMRIFAFYMLIHAILHVPSAFLTGMGVHKRVSYFSLFEAGLNIVLSLIFYRWFGLAGIALGTLTASLPSLVFVLYEFYGYIYRSEKFTSWRQLWRV</sequence>
<comment type="subcellular location">
    <subcellularLocation>
        <location evidence="1">Cell membrane</location>
        <topology evidence="1">Multi-pass membrane protein</topology>
    </subcellularLocation>
</comment>
<keyword evidence="4 6" id="KW-1133">Transmembrane helix</keyword>
<feature type="transmembrane region" description="Helical" evidence="6">
    <location>
        <begin position="188"/>
        <end position="210"/>
    </location>
</feature>
<name>A0A1I1KAW7_9BACT</name>
<protein>
    <submittedName>
        <fullName evidence="7">Membrane protein involved in the export of O-antigen and teichoic acid</fullName>
    </submittedName>
</protein>
<organism evidence="7 8">
    <name type="scientific">Flexibacter flexilis DSM 6793</name>
    <dbReference type="NCBI Taxonomy" id="927664"/>
    <lineage>
        <taxon>Bacteria</taxon>
        <taxon>Pseudomonadati</taxon>
        <taxon>Bacteroidota</taxon>
        <taxon>Cytophagia</taxon>
        <taxon>Cytophagales</taxon>
        <taxon>Flexibacteraceae</taxon>
        <taxon>Flexibacter</taxon>
    </lineage>
</organism>
<evidence type="ECO:0000256" key="3">
    <source>
        <dbReference type="ARBA" id="ARBA00022692"/>
    </source>
</evidence>
<dbReference type="Proteomes" id="UP000199514">
    <property type="component" value="Unassembled WGS sequence"/>
</dbReference>
<dbReference type="EMBL" id="FOLE01000006">
    <property type="protein sequence ID" value="SFC55243.1"/>
    <property type="molecule type" value="Genomic_DNA"/>
</dbReference>
<dbReference type="OrthoDB" id="650636at2"/>
<dbReference type="STRING" id="927664.SAMN05421780_106228"/>
<dbReference type="Pfam" id="PF13440">
    <property type="entry name" value="Polysacc_synt_3"/>
    <property type="match status" value="1"/>
</dbReference>
<feature type="transmembrane region" description="Helical" evidence="6">
    <location>
        <begin position="312"/>
        <end position="330"/>
    </location>
</feature>
<dbReference type="RefSeq" id="WP_091512775.1">
    <property type="nucleotide sequence ID" value="NZ_FOLE01000006.1"/>
</dbReference>
<keyword evidence="5 6" id="KW-0472">Membrane</keyword>
<feature type="transmembrane region" description="Helical" evidence="6">
    <location>
        <begin position="51"/>
        <end position="74"/>
    </location>
</feature>
<evidence type="ECO:0000256" key="2">
    <source>
        <dbReference type="ARBA" id="ARBA00022475"/>
    </source>
</evidence>
<evidence type="ECO:0000256" key="1">
    <source>
        <dbReference type="ARBA" id="ARBA00004651"/>
    </source>
</evidence>
<proteinExistence type="predicted"/>
<dbReference type="GO" id="GO:0005886">
    <property type="term" value="C:plasma membrane"/>
    <property type="evidence" value="ECO:0007669"/>
    <property type="project" value="UniProtKB-SubCell"/>
</dbReference>
<evidence type="ECO:0000256" key="5">
    <source>
        <dbReference type="ARBA" id="ARBA00023136"/>
    </source>
</evidence>
<accession>A0A1I1KAW7</accession>
<keyword evidence="8" id="KW-1185">Reference proteome</keyword>
<dbReference type="PANTHER" id="PTHR30250:SF26">
    <property type="entry name" value="PSMA PROTEIN"/>
    <property type="match status" value="1"/>
</dbReference>
<dbReference type="InterPro" id="IPR050833">
    <property type="entry name" value="Poly_Biosynth_Transport"/>
</dbReference>
<feature type="transmembrane region" description="Helical" evidence="6">
    <location>
        <begin position="135"/>
        <end position="153"/>
    </location>
</feature>
<dbReference type="AlphaFoldDB" id="A0A1I1KAW7"/>